<keyword evidence="2" id="KW-0560">Oxidoreductase</keyword>
<feature type="compositionally biased region" description="Basic and acidic residues" evidence="1">
    <location>
        <begin position="1"/>
        <end position="18"/>
    </location>
</feature>
<reference evidence="2" key="2">
    <citation type="journal article" date="2003" name="Mol. Microbiol.">
        <title>Characterization of two alternative promoters and a transcription regulator for integrase expression in the clc catabolic genomic island of Pseudomonas sp. strain B13.</title>
        <authorList>
            <person name="Sentchilo V."/>
            <person name="Zehnder A.J.B."/>
            <person name="van der Meer J.R."/>
        </authorList>
    </citation>
    <scope>NUCLEOTIDE SEQUENCE</scope>
    <source>
        <strain evidence="2">Strain RR21</strain>
    </source>
</reference>
<evidence type="ECO:0000313" key="2">
    <source>
        <dbReference type="EMBL" id="CAE92865.1"/>
    </source>
</evidence>
<dbReference type="AlphaFoldDB" id="Q706T5"/>
<organism evidence="2">
    <name type="scientific">Pseudomonas putida</name>
    <name type="common">Arthrobacter siderocapsulatus</name>
    <dbReference type="NCBI Taxonomy" id="303"/>
    <lineage>
        <taxon>Bacteria</taxon>
        <taxon>Pseudomonadati</taxon>
        <taxon>Pseudomonadota</taxon>
        <taxon>Gammaproteobacteria</taxon>
        <taxon>Pseudomonadales</taxon>
        <taxon>Pseudomonadaceae</taxon>
        <taxon>Pseudomonas</taxon>
    </lineage>
</organism>
<feature type="region of interest" description="Disordered" evidence="1">
    <location>
        <begin position="1"/>
        <end position="20"/>
    </location>
</feature>
<sequence length="142" mass="16076">MGDHDAAAHRWPLRDRDTPAAAPGANQFRCGAIRAKSVAGRKGECCIVDALLRTGLVRNTRRLRCSRYRDAFSSERATRLTAPWVRCDSTIARLNSPSGRQPRNSVAPARKADAYRKMSNSVLHYWPERSIFLHVDFEYHLP</sequence>
<protein>
    <submittedName>
        <fullName evidence="2">Chlorocatechol 1,2-dioxygenase</fullName>
    </submittedName>
</protein>
<keyword evidence="2" id="KW-0223">Dioxygenase</keyword>
<reference evidence="2" key="4">
    <citation type="submission" date="2012-02" db="EMBL/GenBank/DDBJ databases">
        <authorList>
            <person name="van der Meer J.R."/>
        </authorList>
    </citation>
    <scope>NUCLEOTIDE SEQUENCE</scope>
    <source>
        <strain evidence="2">Strain RR21</strain>
    </source>
</reference>
<dbReference type="GO" id="GO:0051213">
    <property type="term" value="F:dioxygenase activity"/>
    <property type="evidence" value="ECO:0007669"/>
    <property type="project" value="UniProtKB-KW"/>
</dbReference>
<reference evidence="2" key="1">
    <citation type="journal article" date="1998" name="J. Bacteriol.">
        <title>Int-B13, an unusual site-specific recombinase of the bacteriophage P4 integrase family, is responsible for chromosomal insertion of the 105-kilobase clc element of Pseudomonas sp. Strain B13.</title>
        <authorList>
            <person name="Ravatn R."/>
            <person name="Studer S."/>
            <person name="Zender A.J.B."/>
            <person name="van der Meer J.R."/>
        </authorList>
    </citation>
    <scope>NUCLEOTIDE SEQUENCE</scope>
    <source>
        <strain evidence="2">Strain RR21</strain>
    </source>
</reference>
<accession>Q706T5</accession>
<dbReference type="EMBL" id="AJ617740">
    <property type="protein sequence ID" value="CAE92865.1"/>
    <property type="molecule type" value="Genomic_DNA"/>
</dbReference>
<reference evidence="2" key="3">
    <citation type="journal article" date="2006" name="J. Bacteriol.">
        <title>The clc element of Pseudomonas sp. strain B13, a genomic island with various catabolic properties.</title>
        <authorList>
            <person name="Gaillard M."/>
            <person name="Vallaeys T."/>
            <person name="Vorhoelter F.J."/>
            <person name="Minoia M."/>
            <person name="Werlen C."/>
            <person name="Sentchilo V."/>
            <person name="Puhler A."/>
            <person name="van der Meer J.R."/>
        </authorList>
    </citation>
    <scope>NUCLEOTIDE SEQUENCE</scope>
    <source>
        <strain evidence="2">Strain RR21</strain>
    </source>
</reference>
<name>Q706T5_PSEPU</name>
<proteinExistence type="predicted"/>
<evidence type="ECO:0000256" key="1">
    <source>
        <dbReference type="SAM" id="MobiDB-lite"/>
    </source>
</evidence>